<keyword evidence="3 6" id="KW-0812">Transmembrane</keyword>
<feature type="transmembrane region" description="Helical" evidence="7">
    <location>
        <begin position="608"/>
        <end position="631"/>
    </location>
</feature>
<comment type="subcellular location">
    <subcellularLocation>
        <location evidence="1">Cell membrane</location>
        <topology evidence="1">Multi-pass membrane protein</topology>
    </subcellularLocation>
    <subcellularLocation>
        <location evidence="6">Membrane</location>
        <topology evidence="6">Multi-pass membrane protein</topology>
    </subcellularLocation>
</comment>
<evidence type="ECO:0000313" key="10">
    <source>
        <dbReference type="EMBL" id="HIU02012.1"/>
    </source>
</evidence>
<evidence type="ECO:0000259" key="8">
    <source>
        <dbReference type="Pfam" id="PF00361"/>
    </source>
</evidence>
<evidence type="ECO:0000256" key="5">
    <source>
        <dbReference type="ARBA" id="ARBA00023136"/>
    </source>
</evidence>
<feature type="domain" description="NADH-Ubiquinone oxidoreductase (complex I) chain 5 N-terminal" evidence="9">
    <location>
        <begin position="115"/>
        <end position="151"/>
    </location>
</feature>
<feature type="transmembrane region" description="Helical" evidence="7">
    <location>
        <begin position="318"/>
        <end position="338"/>
    </location>
</feature>
<protein>
    <submittedName>
        <fullName evidence="10">NADH-quinone oxidoreductase subunit L</fullName>
    </submittedName>
</protein>
<feature type="transmembrane region" description="Helical" evidence="7">
    <location>
        <begin position="6"/>
        <end position="22"/>
    </location>
</feature>
<keyword evidence="5 7" id="KW-0472">Membrane</keyword>
<evidence type="ECO:0000256" key="4">
    <source>
        <dbReference type="ARBA" id="ARBA00022989"/>
    </source>
</evidence>
<evidence type="ECO:0000256" key="6">
    <source>
        <dbReference type="RuleBase" id="RU000320"/>
    </source>
</evidence>
<feature type="transmembrane region" description="Helical" evidence="7">
    <location>
        <begin position="408"/>
        <end position="430"/>
    </location>
</feature>
<dbReference type="InterPro" id="IPR001750">
    <property type="entry name" value="ND/Mrp_TM"/>
</dbReference>
<dbReference type="PRINTS" id="PR01434">
    <property type="entry name" value="NADHDHGNASE5"/>
</dbReference>
<evidence type="ECO:0000259" key="9">
    <source>
        <dbReference type="Pfam" id="PF00662"/>
    </source>
</evidence>
<dbReference type="GO" id="GO:0005886">
    <property type="term" value="C:plasma membrane"/>
    <property type="evidence" value="ECO:0007669"/>
    <property type="project" value="UniProtKB-SubCell"/>
</dbReference>
<dbReference type="InterPro" id="IPR001516">
    <property type="entry name" value="Proton_antipo_N"/>
</dbReference>
<name>A0A9D1KW50_9FIRM</name>
<dbReference type="PANTHER" id="PTHR43373">
    <property type="entry name" value="NA(+)/H(+) ANTIPORTER SUBUNIT"/>
    <property type="match status" value="1"/>
</dbReference>
<dbReference type="Pfam" id="PF00662">
    <property type="entry name" value="Proton_antipo_N"/>
    <property type="match status" value="1"/>
</dbReference>
<feature type="transmembrane region" description="Helical" evidence="7">
    <location>
        <begin position="537"/>
        <end position="558"/>
    </location>
</feature>
<dbReference type="InterPro" id="IPR050616">
    <property type="entry name" value="CPA3_Na-H_Antiporter_A"/>
</dbReference>
<gene>
    <name evidence="10" type="ORF">IAB63_02030</name>
</gene>
<comment type="caution">
    <text evidence="10">The sequence shown here is derived from an EMBL/GenBank/DDBJ whole genome shotgun (WGS) entry which is preliminary data.</text>
</comment>
<dbReference type="EMBL" id="DVLT01000013">
    <property type="protein sequence ID" value="HIU02012.1"/>
    <property type="molecule type" value="Genomic_DNA"/>
</dbReference>
<feature type="transmembrane region" description="Helical" evidence="7">
    <location>
        <begin position="29"/>
        <end position="49"/>
    </location>
</feature>
<feature type="transmembrane region" description="Helical" evidence="7">
    <location>
        <begin position="450"/>
        <end position="472"/>
    </location>
</feature>
<dbReference type="Proteomes" id="UP000824164">
    <property type="component" value="Unassembled WGS sequence"/>
</dbReference>
<feature type="domain" description="NADH:quinone oxidoreductase/Mrp antiporter transmembrane" evidence="8">
    <location>
        <begin position="183"/>
        <end position="458"/>
    </location>
</feature>
<evidence type="ECO:0000256" key="2">
    <source>
        <dbReference type="ARBA" id="ARBA00008483"/>
    </source>
</evidence>
<proteinExistence type="inferred from homology"/>
<feature type="transmembrane region" description="Helical" evidence="7">
    <location>
        <begin position="244"/>
        <end position="266"/>
    </location>
</feature>
<feature type="transmembrane region" description="Helical" evidence="7">
    <location>
        <begin position="345"/>
        <end position="364"/>
    </location>
</feature>
<feature type="transmembrane region" description="Helical" evidence="7">
    <location>
        <begin position="493"/>
        <end position="517"/>
    </location>
</feature>
<feature type="transmembrane region" description="Helical" evidence="7">
    <location>
        <begin position="278"/>
        <end position="306"/>
    </location>
</feature>
<evidence type="ECO:0000313" key="11">
    <source>
        <dbReference type="Proteomes" id="UP000824164"/>
    </source>
</evidence>
<feature type="transmembrane region" description="Helical" evidence="7">
    <location>
        <begin position="125"/>
        <end position="144"/>
    </location>
</feature>
<keyword evidence="4 7" id="KW-1133">Transmembrane helix</keyword>
<feature type="transmembrane region" description="Helical" evidence="7">
    <location>
        <begin position="188"/>
        <end position="207"/>
    </location>
</feature>
<evidence type="ECO:0000256" key="3">
    <source>
        <dbReference type="ARBA" id="ARBA00022692"/>
    </source>
</evidence>
<reference evidence="10" key="2">
    <citation type="journal article" date="2021" name="PeerJ">
        <title>Extensive microbial diversity within the chicken gut microbiome revealed by metagenomics and culture.</title>
        <authorList>
            <person name="Gilroy R."/>
            <person name="Ravi A."/>
            <person name="Getino M."/>
            <person name="Pursley I."/>
            <person name="Horton D.L."/>
            <person name="Alikhan N.F."/>
            <person name="Baker D."/>
            <person name="Gharbi K."/>
            <person name="Hall N."/>
            <person name="Watson M."/>
            <person name="Adriaenssens E.M."/>
            <person name="Foster-Nyarko E."/>
            <person name="Jarju S."/>
            <person name="Secka A."/>
            <person name="Antonio M."/>
            <person name="Oren A."/>
            <person name="Chaudhuri R.R."/>
            <person name="La Ragione R."/>
            <person name="Hildebrand F."/>
            <person name="Pallen M.J."/>
        </authorList>
    </citation>
    <scope>NUCLEOTIDE SEQUENCE</scope>
    <source>
        <strain evidence="10">CHK187-14744</strain>
    </source>
</reference>
<accession>A0A9D1KW50</accession>
<feature type="transmembrane region" description="Helical" evidence="7">
    <location>
        <begin position="219"/>
        <end position="238"/>
    </location>
</feature>
<evidence type="ECO:0000256" key="7">
    <source>
        <dbReference type="SAM" id="Phobius"/>
    </source>
</evidence>
<feature type="transmembrane region" description="Helical" evidence="7">
    <location>
        <begin position="93"/>
        <end position="113"/>
    </location>
</feature>
<feature type="transmembrane region" description="Helical" evidence="7">
    <location>
        <begin position="165"/>
        <end position="182"/>
    </location>
</feature>
<evidence type="ECO:0000256" key="1">
    <source>
        <dbReference type="ARBA" id="ARBA00004651"/>
    </source>
</evidence>
<reference evidence="10" key="1">
    <citation type="submission" date="2020-10" db="EMBL/GenBank/DDBJ databases">
        <authorList>
            <person name="Gilroy R."/>
        </authorList>
    </citation>
    <scope>NUCLEOTIDE SEQUENCE</scope>
    <source>
        <strain evidence="10">CHK187-14744</strain>
    </source>
</reference>
<dbReference type="AlphaFoldDB" id="A0A9D1KW50"/>
<dbReference type="Pfam" id="PF00361">
    <property type="entry name" value="Proton_antipo_M"/>
    <property type="match status" value="1"/>
</dbReference>
<sequence length="632" mass="69848">MTILPFLIGIPAAFAVIFPFVRQQKVRGILAYTGAGLVMLTALAFLVKWLQYGARTIVLYPSTELVDHLMIGGDIFLLCLIIYLSVKYRRVLPILLSVVQTGLVLFTEFKMAPRLTAQAHIKIDWLSILMCLIIAFVGGFICIYTVGYMKGYHRHHTDVKDRQPFFFSMLFLFLAAMFGLVLSQHLIWMYFFWEITSVVSFLMIGYTRTEEAVGNSFRALWMNLLGGLGFAVAIVLMASTYRTLQLGDVVAMGGQLPLFCLAFAGLTKSAQLPFSSWLLGAMVAPTPSSALLHSATMVKAGVYLLIRLAPAFEGSTTGLVISSIGGLTFIAASMMAIAQNDGKKVLAFSTISNLGLIVGCTGIGVKETVWAAVFLMIFHSVSKSMLFQSVGATENTLGSRDIEDMHGLIITVPKLAYIMGIGIAGMYLAPFGMLISKWVALKAFVDSGNFILVLFIAYGSATTMFYWTKWLAKLVSWHTPRDKVKDVTDKDEYASMFFHAFLMLALCLLLPFIALKVVDPIVQGLFGNYTEVLSMDVLTTMAIMLVSVFLVPVIMFFASKAARREVVPIYMNGINAGDNRFFINSFGEKEHLYLSNWYLRFDFGRRRLMIPSVVLSTALLVLGFCLVLGGVV</sequence>
<comment type="similarity">
    <text evidence="2">Belongs to the CPA3 antiporters (TC 2.A.63) subunit A family.</text>
</comment>
<dbReference type="PANTHER" id="PTHR43373:SF1">
    <property type="entry name" value="NA(+)_H(+) ANTIPORTER SUBUNIT A"/>
    <property type="match status" value="1"/>
</dbReference>
<organism evidence="10 11">
    <name type="scientific">Candidatus Onthocola gallistercoris</name>
    <dbReference type="NCBI Taxonomy" id="2840876"/>
    <lineage>
        <taxon>Bacteria</taxon>
        <taxon>Bacillati</taxon>
        <taxon>Bacillota</taxon>
        <taxon>Bacilli</taxon>
        <taxon>Candidatus Onthocola</taxon>
    </lineage>
</organism>
<feature type="transmembrane region" description="Helical" evidence="7">
    <location>
        <begin position="370"/>
        <end position="387"/>
    </location>
</feature>
<feature type="transmembrane region" description="Helical" evidence="7">
    <location>
        <begin position="69"/>
        <end position="86"/>
    </location>
</feature>